<name>A0ABX0RY74_9GAMM</name>
<proteinExistence type="predicted"/>
<gene>
    <name evidence="1" type="ORF">F3J37_18570</name>
</gene>
<evidence type="ECO:0000313" key="2">
    <source>
        <dbReference type="Proteomes" id="UP001515780"/>
    </source>
</evidence>
<sequence>MADMKLAQKHYRLLSIIKERGSVPSSVKPVVRKELSEMGLVEFLLGDEWMREKERYKLTPRGREILDEYDFNLAANAFKSTCQGKRNSS</sequence>
<evidence type="ECO:0008006" key="3">
    <source>
        <dbReference type="Google" id="ProtNLM"/>
    </source>
</evidence>
<evidence type="ECO:0000313" key="1">
    <source>
        <dbReference type="EMBL" id="NIG20684.1"/>
    </source>
</evidence>
<dbReference type="Proteomes" id="UP001515780">
    <property type="component" value="Unassembled WGS sequence"/>
</dbReference>
<accession>A0ABX0RY74</accession>
<organism evidence="1 2">
    <name type="scientific">Candidatus Pantoea communis</name>
    <dbReference type="NCBI Taxonomy" id="2608354"/>
    <lineage>
        <taxon>Bacteria</taxon>
        <taxon>Pseudomonadati</taxon>
        <taxon>Pseudomonadota</taxon>
        <taxon>Gammaproteobacteria</taxon>
        <taxon>Enterobacterales</taxon>
        <taxon>Erwiniaceae</taxon>
        <taxon>Pantoea</taxon>
    </lineage>
</organism>
<dbReference type="EMBL" id="VWXC01000014">
    <property type="protein sequence ID" value="NIG20684.1"/>
    <property type="molecule type" value="Genomic_DNA"/>
</dbReference>
<comment type="caution">
    <text evidence="1">The sequence shown here is derived from an EMBL/GenBank/DDBJ whole genome shotgun (WGS) entry which is preliminary data.</text>
</comment>
<protein>
    <recommendedName>
        <fullName evidence="3">ArnR1-like winged helix-turn-helix domain-containing protein</fullName>
    </recommendedName>
</protein>
<keyword evidence="2" id="KW-1185">Reference proteome</keyword>
<reference evidence="1 2" key="1">
    <citation type="journal article" date="2019" name="bioRxiv">
        <title>Bacteria contribute to plant secondary compound degradation in a generalist herbivore system.</title>
        <authorList>
            <person name="Francoeur C.B."/>
            <person name="Khadempour L."/>
            <person name="Moreira-Soto R.D."/>
            <person name="Gotting K."/>
            <person name="Book A.J."/>
            <person name="Pinto-Tomas A.A."/>
            <person name="Keefover-Ring K."/>
            <person name="Currie C.R."/>
        </authorList>
    </citation>
    <scope>NUCLEOTIDE SEQUENCE [LARGE SCALE GENOMIC DNA]</scope>
    <source>
        <strain evidence="1">Al-1710</strain>
    </source>
</reference>